<dbReference type="InterPro" id="IPR003594">
    <property type="entry name" value="HATPase_dom"/>
</dbReference>
<dbReference type="GO" id="GO:0005524">
    <property type="term" value="F:ATP binding"/>
    <property type="evidence" value="ECO:0007669"/>
    <property type="project" value="UniProtKB-KW"/>
</dbReference>
<keyword evidence="5" id="KW-0547">Nucleotide-binding</keyword>
<evidence type="ECO:0000256" key="7">
    <source>
        <dbReference type="ARBA" id="ARBA00022840"/>
    </source>
</evidence>
<evidence type="ECO:0000256" key="6">
    <source>
        <dbReference type="ARBA" id="ARBA00022777"/>
    </source>
</evidence>
<dbReference type="SMART" id="SM00387">
    <property type="entry name" value="HATPase_c"/>
    <property type="match status" value="1"/>
</dbReference>
<protein>
    <recommendedName>
        <fullName evidence="2">histidine kinase</fullName>
        <ecNumber evidence="2">2.7.13.3</ecNumber>
    </recommendedName>
</protein>
<accession>D1W3X1</accession>
<evidence type="ECO:0000313" key="11">
    <source>
        <dbReference type="EMBL" id="EFA92761.1"/>
    </source>
</evidence>
<gene>
    <name evidence="11" type="ORF">HMPREF0650_2495</name>
</gene>
<evidence type="ECO:0000256" key="1">
    <source>
        <dbReference type="ARBA" id="ARBA00000085"/>
    </source>
</evidence>
<dbReference type="Proteomes" id="UP000005283">
    <property type="component" value="Unassembled WGS sequence"/>
</dbReference>
<evidence type="ECO:0000256" key="9">
    <source>
        <dbReference type="SAM" id="Coils"/>
    </source>
</evidence>
<dbReference type="GO" id="GO:0000160">
    <property type="term" value="P:phosphorelay signal transduction system"/>
    <property type="evidence" value="ECO:0007669"/>
    <property type="project" value="UniProtKB-KW"/>
</dbReference>
<dbReference type="InterPro" id="IPR005467">
    <property type="entry name" value="His_kinase_dom"/>
</dbReference>
<dbReference type="GO" id="GO:0004673">
    <property type="term" value="F:protein histidine kinase activity"/>
    <property type="evidence" value="ECO:0007669"/>
    <property type="project" value="UniProtKB-EC"/>
</dbReference>
<evidence type="ECO:0000259" key="10">
    <source>
        <dbReference type="PROSITE" id="PS50109"/>
    </source>
</evidence>
<comment type="caution">
    <text evidence="11">The sequence shown here is derived from an EMBL/GenBank/DDBJ whole genome shotgun (WGS) entry which is preliminary data.</text>
</comment>
<keyword evidence="8" id="KW-0902">Two-component regulatory system</keyword>
<dbReference type="AlphaFoldDB" id="D1W3X1"/>
<keyword evidence="6 11" id="KW-0418">Kinase</keyword>
<keyword evidence="9" id="KW-0175">Coiled coil</keyword>
<dbReference type="PRINTS" id="PR00344">
    <property type="entry name" value="BCTRLSENSOR"/>
</dbReference>
<dbReference type="STRING" id="679190.HMPREF0650_2495"/>
<dbReference type="InterPro" id="IPR004358">
    <property type="entry name" value="Sig_transdc_His_kin-like_C"/>
</dbReference>
<dbReference type="SUPFAM" id="SSF55874">
    <property type="entry name" value="ATPase domain of HSP90 chaperone/DNA topoisomerase II/histidine kinase"/>
    <property type="match status" value="2"/>
</dbReference>
<dbReference type="EMBL" id="ADEG01000033">
    <property type="protein sequence ID" value="EFA92761.1"/>
    <property type="molecule type" value="Genomic_DNA"/>
</dbReference>
<keyword evidence="12" id="KW-1185">Reference proteome</keyword>
<dbReference type="eggNOG" id="COG0323">
    <property type="taxonomic scope" value="Bacteria"/>
</dbReference>
<feature type="coiled-coil region" evidence="9">
    <location>
        <begin position="460"/>
        <end position="487"/>
    </location>
</feature>
<dbReference type="Pfam" id="PF02518">
    <property type="entry name" value="HATPase_c"/>
    <property type="match status" value="1"/>
</dbReference>
<dbReference type="PANTHER" id="PTHR43065">
    <property type="entry name" value="SENSOR HISTIDINE KINASE"/>
    <property type="match status" value="1"/>
</dbReference>
<comment type="catalytic activity">
    <reaction evidence="1">
        <text>ATP + protein L-histidine = ADP + protein N-phospho-L-histidine.</text>
        <dbReference type="EC" id="2.7.13.3"/>
    </reaction>
</comment>
<keyword evidence="4" id="KW-0808">Transferase</keyword>
<sequence length="766" mass="87467">MKTEEQIKEQLSKLLKESNIDYGKILALSNELSKFDKDNIRFSVDAGVIDRLGNELVARQETAVSELIKNSFDADATDVKLTFINSSIVGGTLIIEDNGVGMSIEQLINGFMRISSTDKVRNPYSELYHRKRAGQKGIGRFAVQRLGRKLTIITKTHNLEEASCLTIDWDNYVGDKNLTDITNPIKKIECDGVSGTKLIIDKLRDKWTEAAIKRIYRYVSDIMQPFPLSLSRQSNNIDPGFKTYFFVSDGNGDRKIVDEKIMIYDHAVAIIDGEIDDNHFAKYSVNSDKLGVHFSDDIGVDPDDKNTPFDQIKNVKFRAYYFIYESSLIPKMHMNAIKRIANMSGGIRLYRNGFRVLPYGEPGDDWLSLDLSTRRRSILPVHQNLSFFGFVEINDNSGNFEETSSREGLMNNDALMQLQNFTYRSIVNAVIKIAEVRNKKIVSGQEKSDDGNWEKIEIRVKNIALTLEELDKALESENESIVTKRRRRKNINKIKRNIAAVKKLQKLELDRTFKERSMLRVLSSVGLTIGQFVHEIKYHLDNIQDDIRTLMDDLKNEMNALNRLTILDKNFASFSTYMSYFDNVISLNIVKELKPIEMRSVVRPFIQSINSDAVKSGIKFEEPKFYGYNLYTTPMHPSEWSSILFNFYTNSKKAIKRIGDPGKILIECGSNDKFIYLEFSDTGDGISKENEERIFDEFFTTTSQSSLESIEQKNEITGTGLGLKIVKDIVVSYKGNIMVVSAKNEYSTCIRVEIPKANDKELENLI</sequence>
<evidence type="ECO:0000313" key="12">
    <source>
        <dbReference type="Proteomes" id="UP000005283"/>
    </source>
</evidence>
<dbReference type="InterPro" id="IPR036890">
    <property type="entry name" value="HATPase_C_sf"/>
</dbReference>
<keyword evidence="7" id="KW-0067">ATP-binding</keyword>
<evidence type="ECO:0000256" key="8">
    <source>
        <dbReference type="ARBA" id="ARBA00023012"/>
    </source>
</evidence>
<dbReference type="Gene3D" id="3.30.565.10">
    <property type="entry name" value="Histidine kinase-like ATPase, C-terminal domain"/>
    <property type="match status" value="2"/>
</dbReference>
<dbReference type="RefSeq" id="WP_004348218.1">
    <property type="nucleotide sequence ID" value="NZ_ADEG01000033.1"/>
</dbReference>
<name>D1W3X1_9BACT</name>
<dbReference type="PROSITE" id="PS50109">
    <property type="entry name" value="HIS_KIN"/>
    <property type="match status" value="1"/>
</dbReference>
<dbReference type="eggNOG" id="COG2205">
    <property type="taxonomic scope" value="Bacteria"/>
</dbReference>
<organism evidence="11 12">
    <name type="scientific">Hoylesella buccalis ATCC 35310</name>
    <dbReference type="NCBI Taxonomy" id="679190"/>
    <lineage>
        <taxon>Bacteria</taxon>
        <taxon>Pseudomonadati</taxon>
        <taxon>Bacteroidota</taxon>
        <taxon>Bacteroidia</taxon>
        <taxon>Bacteroidales</taxon>
        <taxon>Prevotellaceae</taxon>
        <taxon>Hoylesella</taxon>
    </lineage>
</organism>
<evidence type="ECO:0000256" key="3">
    <source>
        <dbReference type="ARBA" id="ARBA00022553"/>
    </source>
</evidence>
<evidence type="ECO:0000256" key="4">
    <source>
        <dbReference type="ARBA" id="ARBA00022679"/>
    </source>
</evidence>
<reference evidence="11 12" key="1">
    <citation type="submission" date="2009-12" db="EMBL/GenBank/DDBJ databases">
        <title>Genome Sequence of Prevotella buccalis ATCC 35310.</title>
        <authorList>
            <person name="Durkin A.S."/>
            <person name="Madupu R."/>
            <person name="Torralba M."/>
            <person name="Methe B."/>
            <person name="Sutton G."/>
            <person name="Strausberg R.L."/>
            <person name="Nelson K.E."/>
        </authorList>
    </citation>
    <scope>NUCLEOTIDE SEQUENCE [LARGE SCALE GENOMIC DNA]</scope>
    <source>
        <strain evidence="11 12">ATCC 35310</strain>
    </source>
</reference>
<dbReference type="PANTHER" id="PTHR43065:SF10">
    <property type="entry name" value="PEROXIDE STRESS-ACTIVATED HISTIDINE KINASE MAK3"/>
    <property type="match status" value="1"/>
</dbReference>
<evidence type="ECO:0000256" key="2">
    <source>
        <dbReference type="ARBA" id="ARBA00012438"/>
    </source>
</evidence>
<dbReference type="Pfam" id="PF13589">
    <property type="entry name" value="HATPase_c_3"/>
    <property type="match status" value="1"/>
</dbReference>
<keyword evidence="3" id="KW-0597">Phosphoprotein</keyword>
<dbReference type="EC" id="2.7.13.3" evidence="2"/>
<proteinExistence type="predicted"/>
<evidence type="ECO:0000256" key="5">
    <source>
        <dbReference type="ARBA" id="ARBA00022741"/>
    </source>
</evidence>
<feature type="domain" description="Histidine kinase" evidence="10">
    <location>
        <begin position="531"/>
        <end position="758"/>
    </location>
</feature>